<dbReference type="InterPro" id="IPR037294">
    <property type="entry name" value="ABC_BtuC-like"/>
</dbReference>
<dbReference type="GO" id="GO:0055085">
    <property type="term" value="P:transmembrane transport"/>
    <property type="evidence" value="ECO:0007669"/>
    <property type="project" value="InterPro"/>
</dbReference>
<evidence type="ECO:0000256" key="4">
    <source>
        <dbReference type="ARBA" id="ARBA00022448"/>
    </source>
</evidence>
<feature type="transmembrane region" description="Helical" evidence="14">
    <location>
        <begin position="59"/>
        <end position="77"/>
    </location>
</feature>
<dbReference type="EMBL" id="MAJD01000002">
    <property type="protein sequence ID" value="OBX34849.1"/>
    <property type="molecule type" value="Genomic_DNA"/>
</dbReference>
<proteinExistence type="inferred from homology"/>
<dbReference type="Gene3D" id="1.10.3470.10">
    <property type="entry name" value="ABC transporter involved in vitamin B12 uptake, BtuC"/>
    <property type="match status" value="1"/>
</dbReference>
<evidence type="ECO:0000256" key="11">
    <source>
        <dbReference type="ARBA" id="ARBA00023136"/>
    </source>
</evidence>
<dbReference type="GO" id="GO:0043190">
    <property type="term" value="C:ATP-binding cassette (ABC) transporter complex"/>
    <property type="evidence" value="ECO:0007669"/>
    <property type="project" value="InterPro"/>
</dbReference>
<evidence type="ECO:0000256" key="13">
    <source>
        <dbReference type="RuleBase" id="RU003943"/>
    </source>
</evidence>
<dbReference type="PATRIC" id="fig|2746.7.peg.4026"/>
<keyword evidence="7" id="KW-0862">Zinc</keyword>
<comment type="function">
    <text evidence="1">Involved in the high-affinity zinc uptake transport system.</text>
</comment>
<sequence>MAYLFGDILAVGKADLAVIWAGAALVLGLMGWRWPNLLTATLNTDLAYASGIDPKREQLILTLSLAVVVAVALKVVGCC</sequence>
<dbReference type="AlphaFoldDB" id="A0A1B8NXX2"/>
<keyword evidence="8" id="KW-0864">Zinc transport</keyword>
<evidence type="ECO:0000256" key="7">
    <source>
        <dbReference type="ARBA" id="ARBA00022833"/>
    </source>
</evidence>
<gene>
    <name evidence="15" type="primary">znuB_2</name>
    <name evidence="15" type="ORF">A8U91_03909</name>
</gene>
<keyword evidence="4 13" id="KW-0813">Transport</keyword>
<keyword evidence="6 13" id="KW-0812">Transmembrane</keyword>
<evidence type="ECO:0000256" key="1">
    <source>
        <dbReference type="ARBA" id="ARBA00002313"/>
    </source>
</evidence>
<evidence type="ECO:0000256" key="10">
    <source>
        <dbReference type="ARBA" id="ARBA00023065"/>
    </source>
</evidence>
<name>A0A1B8NXX2_HALEL</name>
<feature type="transmembrane region" description="Helical" evidence="14">
    <location>
        <begin position="16"/>
        <end position="34"/>
    </location>
</feature>
<dbReference type="PANTHER" id="PTHR30477:SF23">
    <property type="entry name" value="HIGH-AFFINITY ZINC UPTAKE SYSTEM MEMBRANE PROTEIN ZNUB"/>
    <property type="match status" value="1"/>
</dbReference>
<evidence type="ECO:0000313" key="16">
    <source>
        <dbReference type="Proteomes" id="UP000092504"/>
    </source>
</evidence>
<dbReference type="Pfam" id="PF00950">
    <property type="entry name" value="ABC-3"/>
    <property type="match status" value="1"/>
</dbReference>
<reference evidence="15 16" key="1">
    <citation type="submission" date="2016-06" db="EMBL/GenBank/DDBJ databases">
        <title>Genome sequence of halotolerant plant growth promoting strain of Halomonas elongata HEK1 isolated from salterns of Rann of Kutch, Gujarat, India.</title>
        <authorList>
            <person name="Gaba S."/>
            <person name="Singh R.N."/>
            <person name="Abrol S."/>
            <person name="Kaushik R."/>
            <person name="Saxena A.K."/>
        </authorList>
    </citation>
    <scope>NUCLEOTIDE SEQUENCE [LARGE SCALE GENOMIC DNA]</scope>
    <source>
        <strain evidence="15 16">HEK1</strain>
    </source>
</reference>
<keyword evidence="9 14" id="KW-1133">Transmembrane helix</keyword>
<comment type="subcellular location">
    <subcellularLocation>
        <location evidence="2 13">Cell membrane</location>
        <topology evidence="2 13">Multi-pass membrane protein</topology>
    </subcellularLocation>
</comment>
<keyword evidence="5" id="KW-1003">Cell membrane</keyword>
<protein>
    <recommendedName>
        <fullName evidence="12">High-affinity zinc uptake system membrane protein ZnuB</fullName>
    </recommendedName>
</protein>
<dbReference type="GO" id="GO:0010043">
    <property type="term" value="P:response to zinc ion"/>
    <property type="evidence" value="ECO:0007669"/>
    <property type="project" value="TreeGrafter"/>
</dbReference>
<evidence type="ECO:0000256" key="14">
    <source>
        <dbReference type="SAM" id="Phobius"/>
    </source>
</evidence>
<comment type="similarity">
    <text evidence="3 13">Belongs to the ABC-3 integral membrane protein family.</text>
</comment>
<evidence type="ECO:0000256" key="2">
    <source>
        <dbReference type="ARBA" id="ARBA00004651"/>
    </source>
</evidence>
<accession>A0A1B8NXX2</accession>
<evidence type="ECO:0000256" key="5">
    <source>
        <dbReference type="ARBA" id="ARBA00022475"/>
    </source>
</evidence>
<evidence type="ECO:0000256" key="3">
    <source>
        <dbReference type="ARBA" id="ARBA00008034"/>
    </source>
</evidence>
<organism evidence="15 16">
    <name type="scientific">Halomonas elongata</name>
    <dbReference type="NCBI Taxonomy" id="2746"/>
    <lineage>
        <taxon>Bacteria</taxon>
        <taxon>Pseudomonadati</taxon>
        <taxon>Pseudomonadota</taxon>
        <taxon>Gammaproteobacteria</taxon>
        <taxon>Oceanospirillales</taxon>
        <taxon>Halomonadaceae</taxon>
        <taxon>Halomonas</taxon>
    </lineage>
</organism>
<evidence type="ECO:0000256" key="12">
    <source>
        <dbReference type="ARBA" id="ARBA00040080"/>
    </source>
</evidence>
<keyword evidence="10" id="KW-0406">Ion transport</keyword>
<evidence type="ECO:0000256" key="8">
    <source>
        <dbReference type="ARBA" id="ARBA00022906"/>
    </source>
</evidence>
<dbReference type="InterPro" id="IPR001626">
    <property type="entry name" value="ABC_TroCD"/>
</dbReference>
<keyword evidence="11 14" id="KW-0472">Membrane</keyword>
<evidence type="ECO:0000313" key="15">
    <source>
        <dbReference type="EMBL" id="OBX34849.1"/>
    </source>
</evidence>
<evidence type="ECO:0000256" key="6">
    <source>
        <dbReference type="ARBA" id="ARBA00022692"/>
    </source>
</evidence>
<evidence type="ECO:0000256" key="9">
    <source>
        <dbReference type="ARBA" id="ARBA00022989"/>
    </source>
</evidence>
<dbReference type="Proteomes" id="UP000092504">
    <property type="component" value="Unassembled WGS sequence"/>
</dbReference>
<dbReference type="PANTHER" id="PTHR30477">
    <property type="entry name" value="ABC-TRANSPORTER METAL-BINDING PROTEIN"/>
    <property type="match status" value="1"/>
</dbReference>
<dbReference type="SUPFAM" id="SSF81345">
    <property type="entry name" value="ABC transporter involved in vitamin B12 uptake, BtuC"/>
    <property type="match status" value="1"/>
</dbReference>
<dbReference type="GO" id="GO:0006829">
    <property type="term" value="P:zinc ion transport"/>
    <property type="evidence" value="ECO:0007669"/>
    <property type="project" value="UniProtKB-KW"/>
</dbReference>
<comment type="caution">
    <text evidence="15">The sequence shown here is derived from an EMBL/GenBank/DDBJ whole genome shotgun (WGS) entry which is preliminary data.</text>
</comment>